<reference evidence="4" key="1">
    <citation type="submission" date="2022-11" db="UniProtKB">
        <authorList>
            <consortium name="WormBaseParasite"/>
        </authorList>
    </citation>
    <scope>IDENTIFICATION</scope>
</reference>
<dbReference type="AlphaFoldDB" id="A0A915EG00"/>
<protein>
    <submittedName>
        <fullName evidence="4">Uncharacterized protein</fullName>
    </submittedName>
</protein>
<sequence>MLFIFFCICLFFAAAVHRFRLISYDYEEEVEQSDKTYTFTQSEANHLNSKIEALEDTVKKLKLDLNNIAEVTKNLDFMSKDAGVQHLRINVKVKVENELEETPALTLGGAEWKLGFEMANLTMKIYIKYFQKERYKWLNNKFTLTFIGKHENLSYHGEYAFAPTKNMTEPVAAYIEMEGVADFWVRQRGGPVPPEDIEPV</sequence>
<feature type="signal peptide" evidence="2">
    <location>
        <begin position="1"/>
        <end position="18"/>
    </location>
</feature>
<evidence type="ECO:0000256" key="1">
    <source>
        <dbReference type="SAM" id="Coils"/>
    </source>
</evidence>
<evidence type="ECO:0000256" key="2">
    <source>
        <dbReference type="SAM" id="SignalP"/>
    </source>
</evidence>
<accession>A0A915EG00</accession>
<dbReference type="Proteomes" id="UP000887574">
    <property type="component" value="Unplaced"/>
</dbReference>
<keyword evidence="1" id="KW-0175">Coiled coil</keyword>
<feature type="coiled-coil region" evidence="1">
    <location>
        <begin position="37"/>
        <end position="71"/>
    </location>
</feature>
<name>A0A915EG00_9BILA</name>
<organism evidence="3 4">
    <name type="scientific">Ditylenchus dipsaci</name>
    <dbReference type="NCBI Taxonomy" id="166011"/>
    <lineage>
        <taxon>Eukaryota</taxon>
        <taxon>Metazoa</taxon>
        <taxon>Ecdysozoa</taxon>
        <taxon>Nematoda</taxon>
        <taxon>Chromadorea</taxon>
        <taxon>Rhabditida</taxon>
        <taxon>Tylenchina</taxon>
        <taxon>Tylenchomorpha</taxon>
        <taxon>Sphaerularioidea</taxon>
        <taxon>Anguinidae</taxon>
        <taxon>Anguininae</taxon>
        <taxon>Ditylenchus</taxon>
    </lineage>
</organism>
<keyword evidence="3" id="KW-1185">Reference proteome</keyword>
<proteinExistence type="predicted"/>
<keyword evidence="2" id="KW-0732">Signal</keyword>
<evidence type="ECO:0000313" key="4">
    <source>
        <dbReference type="WBParaSite" id="jg5486"/>
    </source>
</evidence>
<evidence type="ECO:0000313" key="3">
    <source>
        <dbReference type="Proteomes" id="UP000887574"/>
    </source>
</evidence>
<dbReference type="WBParaSite" id="jg5486">
    <property type="protein sequence ID" value="jg5486"/>
    <property type="gene ID" value="jg5486"/>
</dbReference>
<feature type="chain" id="PRO_5038047774" evidence="2">
    <location>
        <begin position="19"/>
        <end position="200"/>
    </location>
</feature>